<accession>A0A397T5J3</accession>
<name>A0A397T5J3_9GLOM</name>
<sequence>MTETSSAMITKTSSIIWIRYNEKTIPFEQESLERNVISNVFDLICMLKFKLRNDIDMKKDIFLRHKENEYLNSETLISDLFNTENTALEMVIVDDFMDKMSKLTINEYESELQYASAAFGCDFKNTLKYVEYFQNYIIKCYNNSKDTYIPYVPIIQSSGYGKSRLIKEHANQVYTLYLNLGIDQNCFPYTSACAKEFIRSFQIAKDPDTWFNTFLAKAVSLVVFEAKDNNINKNLFWKNHLDDNGQSIWKSAIKVANDTKISDDLISIRDNPGYLEENFDNENEIKILLCIDEGRKLIQEINDKLNISLFQCWKHALQKNKWRTKGLFSVILDTTLQLTNFSPALEYNTTIKTFQEDRMLFKPFIYIPTYDSLANNSGKFYSQAFSIGRPCWKAFRDEFIKEVNYNDIKAEDYAWEKVKLLAKIKLQGGTNNSFINNEKNTFTSIAIFASFCSIDISSSVHFASNLIANHLGTFLSISQDRTKILVCYPSEPLVTEAAYELLDNNILQLIAQSFSQGIVNLGKQDEIVGELILILTHQKLYKKLIKTKQSAFFTGEIRLVTFLDNLLKNNFTLNENCTEHNSLKNGSISFTRFVTIRTIPTLNDIKKGYISCVAFNLKQNQQGANFLIPVKLNKNIYTVWIIQIKNHNLDKYNSDIMVDSISKLKPRYVFSKTDLAELNPYLSMYWQLGAHQTSIETVEWKISSKTQHSKEKKLPLTHYTISSLKSFKVAYGDTLKNLRSILEAYIDPYDIFWTSDRFLDDPTNYIESFLPWHPPNNKINSEVLLDKYNDNDD</sequence>
<dbReference type="PANTHER" id="PTHR33266:SF1">
    <property type="entry name" value="F-BOX DOMAIN-CONTAINING PROTEIN"/>
    <property type="match status" value="1"/>
</dbReference>
<dbReference type="EMBL" id="QKYT01000100">
    <property type="protein sequence ID" value="RIA93600.1"/>
    <property type="molecule type" value="Genomic_DNA"/>
</dbReference>
<protein>
    <submittedName>
        <fullName evidence="1">Uncharacterized protein</fullName>
    </submittedName>
</protein>
<gene>
    <name evidence="1" type="ORF">C1645_735376</name>
</gene>
<evidence type="ECO:0000313" key="1">
    <source>
        <dbReference type="EMBL" id="RIA93600.1"/>
    </source>
</evidence>
<organism evidence="1 2">
    <name type="scientific">Glomus cerebriforme</name>
    <dbReference type="NCBI Taxonomy" id="658196"/>
    <lineage>
        <taxon>Eukaryota</taxon>
        <taxon>Fungi</taxon>
        <taxon>Fungi incertae sedis</taxon>
        <taxon>Mucoromycota</taxon>
        <taxon>Glomeromycotina</taxon>
        <taxon>Glomeromycetes</taxon>
        <taxon>Glomerales</taxon>
        <taxon>Glomeraceae</taxon>
        <taxon>Glomus</taxon>
    </lineage>
</organism>
<keyword evidence="2" id="KW-1185">Reference proteome</keyword>
<proteinExistence type="predicted"/>
<comment type="caution">
    <text evidence="1">The sequence shown here is derived from an EMBL/GenBank/DDBJ whole genome shotgun (WGS) entry which is preliminary data.</text>
</comment>
<dbReference type="OrthoDB" id="2321600at2759"/>
<dbReference type="PANTHER" id="PTHR33266">
    <property type="entry name" value="CHROMOSOME 15, WHOLE GENOME SHOTGUN SEQUENCE"/>
    <property type="match status" value="1"/>
</dbReference>
<dbReference type="AlphaFoldDB" id="A0A397T5J3"/>
<reference evidence="1 2" key="1">
    <citation type="submission" date="2018-06" db="EMBL/GenBank/DDBJ databases">
        <title>Comparative genomics reveals the genomic features of Rhizophagus irregularis, R. cerebriforme, R. diaphanum and Gigaspora rosea, and their symbiotic lifestyle signature.</title>
        <authorList>
            <person name="Morin E."/>
            <person name="San Clemente H."/>
            <person name="Chen E.C.H."/>
            <person name="De La Providencia I."/>
            <person name="Hainaut M."/>
            <person name="Kuo A."/>
            <person name="Kohler A."/>
            <person name="Murat C."/>
            <person name="Tang N."/>
            <person name="Roy S."/>
            <person name="Loubradou J."/>
            <person name="Henrissat B."/>
            <person name="Grigoriev I.V."/>
            <person name="Corradi N."/>
            <person name="Roux C."/>
            <person name="Martin F.M."/>
        </authorList>
    </citation>
    <scope>NUCLEOTIDE SEQUENCE [LARGE SCALE GENOMIC DNA]</scope>
    <source>
        <strain evidence="1 2">DAOM 227022</strain>
    </source>
</reference>
<dbReference type="Proteomes" id="UP000265703">
    <property type="component" value="Unassembled WGS sequence"/>
</dbReference>
<evidence type="ECO:0000313" key="2">
    <source>
        <dbReference type="Proteomes" id="UP000265703"/>
    </source>
</evidence>